<proteinExistence type="predicted"/>
<gene>
    <name evidence="1" type="ORF">PXEA_LOCUS20104</name>
</gene>
<name>A0A3S5FEP2_9PLAT</name>
<dbReference type="Proteomes" id="UP000784294">
    <property type="component" value="Unassembled WGS sequence"/>
</dbReference>
<comment type="caution">
    <text evidence="1">The sequence shown here is derived from an EMBL/GenBank/DDBJ whole genome shotgun (WGS) entry which is preliminary data.</text>
</comment>
<sequence length="42" mass="4553">METPATSPSFNLDMYRACLLATVTSLLAQQVTTSFGLKAYPN</sequence>
<protein>
    <submittedName>
        <fullName evidence="1">Uncharacterized protein</fullName>
    </submittedName>
</protein>
<keyword evidence="2" id="KW-1185">Reference proteome</keyword>
<evidence type="ECO:0000313" key="2">
    <source>
        <dbReference type="Proteomes" id="UP000784294"/>
    </source>
</evidence>
<dbReference type="EMBL" id="CAAALY010081828">
    <property type="protein sequence ID" value="VEL26664.1"/>
    <property type="molecule type" value="Genomic_DNA"/>
</dbReference>
<accession>A0A3S5FEP2</accession>
<reference evidence="1" key="1">
    <citation type="submission" date="2018-11" db="EMBL/GenBank/DDBJ databases">
        <authorList>
            <consortium name="Pathogen Informatics"/>
        </authorList>
    </citation>
    <scope>NUCLEOTIDE SEQUENCE</scope>
</reference>
<evidence type="ECO:0000313" key="1">
    <source>
        <dbReference type="EMBL" id="VEL26664.1"/>
    </source>
</evidence>
<dbReference type="AlphaFoldDB" id="A0A3S5FEP2"/>
<organism evidence="1 2">
    <name type="scientific">Protopolystoma xenopodis</name>
    <dbReference type="NCBI Taxonomy" id="117903"/>
    <lineage>
        <taxon>Eukaryota</taxon>
        <taxon>Metazoa</taxon>
        <taxon>Spiralia</taxon>
        <taxon>Lophotrochozoa</taxon>
        <taxon>Platyhelminthes</taxon>
        <taxon>Monogenea</taxon>
        <taxon>Polyopisthocotylea</taxon>
        <taxon>Polystomatidea</taxon>
        <taxon>Polystomatidae</taxon>
        <taxon>Protopolystoma</taxon>
    </lineage>
</organism>